<accession>A0ABU1AB92</accession>
<dbReference type="SMART" id="SM00422">
    <property type="entry name" value="HTH_MERR"/>
    <property type="match status" value="1"/>
</dbReference>
<comment type="caution">
    <text evidence="3">The sequence shown here is derived from an EMBL/GenBank/DDBJ whole genome shotgun (WGS) entry which is preliminary data.</text>
</comment>
<feature type="domain" description="HTH merR-type" evidence="2">
    <location>
        <begin position="1"/>
        <end position="70"/>
    </location>
</feature>
<keyword evidence="4" id="KW-1185">Reference proteome</keyword>
<dbReference type="PRINTS" id="PR00040">
    <property type="entry name" value="HTHMERR"/>
</dbReference>
<evidence type="ECO:0000259" key="2">
    <source>
        <dbReference type="PROSITE" id="PS50937"/>
    </source>
</evidence>
<evidence type="ECO:0000313" key="4">
    <source>
        <dbReference type="Proteomes" id="UP001227831"/>
    </source>
</evidence>
<dbReference type="PANTHER" id="PTHR30204">
    <property type="entry name" value="REDOX-CYCLING DRUG-SENSING TRANSCRIPTIONAL ACTIVATOR SOXR"/>
    <property type="match status" value="1"/>
</dbReference>
<reference evidence="3 4" key="1">
    <citation type="journal article" date="2023" name="Int. J. Syst. Evol. Microbiol.">
        <title>Lactiplantibacillus brownii sp. nov., a novel psychrotolerant species isolated from sauerkraut.</title>
        <authorList>
            <person name="Heng Y.C."/>
            <person name="Silvaraju S."/>
            <person name="Lee J.K.Y."/>
            <person name="Kittelmann S."/>
        </authorList>
    </citation>
    <scope>NUCLEOTIDE SEQUENCE [LARGE SCALE GENOMIC DNA]</scope>
    <source>
        <strain evidence="3 4">WILCCON 0030</strain>
    </source>
</reference>
<keyword evidence="1" id="KW-0238">DNA-binding</keyword>
<proteinExistence type="predicted"/>
<sequence>MYSIGAVAKLTGISPYTLRYYDKVGLTPFVKRDAHGRREFDGAGIDSLALITCLKQTGMPLDEIRQFVSWCAEGDQTLGERLALFKEQRQAVAEQIHQSLLNLQKVDHKIATYQKAQQAGSEAAVDCDQIPLRNLNELLNEVQTYEVQKFPGK</sequence>
<dbReference type="InterPro" id="IPR047057">
    <property type="entry name" value="MerR_fam"/>
</dbReference>
<dbReference type="CDD" id="cd01109">
    <property type="entry name" value="HTH_YyaN"/>
    <property type="match status" value="1"/>
</dbReference>
<dbReference type="Pfam" id="PF13411">
    <property type="entry name" value="MerR_1"/>
    <property type="match status" value="1"/>
</dbReference>
<dbReference type="Gene3D" id="1.10.1660.10">
    <property type="match status" value="1"/>
</dbReference>
<dbReference type="Proteomes" id="UP001227831">
    <property type="component" value="Unassembled WGS sequence"/>
</dbReference>
<evidence type="ECO:0000313" key="3">
    <source>
        <dbReference type="EMBL" id="MDQ7937687.1"/>
    </source>
</evidence>
<gene>
    <name evidence="3" type="ORF">RA086_08705</name>
</gene>
<dbReference type="EMBL" id="JAVCWF010000001">
    <property type="protein sequence ID" value="MDQ7937687.1"/>
    <property type="molecule type" value="Genomic_DNA"/>
</dbReference>
<protein>
    <submittedName>
        <fullName evidence="3">MerR family transcriptional regulator</fullName>
    </submittedName>
</protein>
<dbReference type="RefSeq" id="WP_308703416.1">
    <property type="nucleotide sequence ID" value="NZ_AP027463.1"/>
</dbReference>
<dbReference type="InterPro" id="IPR009061">
    <property type="entry name" value="DNA-bd_dom_put_sf"/>
</dbReference>
<organism evidence="3 4">
    <name type="scientific">Lactiplantibacillus brownii</name>
    <dbReference type="NCBI Taxonomy" id="3069269"/>
    <lineage>
        <taxon>Bacteria</taxon>
        <taxon>Bacillati</taxon>
        <taxon>Bacillota</taxon>
        <taxon>Bacilli</taxon>
        <taxon>Lactobacillales</taxon>
        <taxon>Lactobacillaceae</taxon>
        <taxon>Lactiplantibacillus</taxon>
    </lineage>
</organism>
<dbReference type="SUPFAM" id="SSF46955">
    <property type="entry name" value="Putative DNA-binding domain"/>
    <property type="match status" value="1"/>
</dbReference>
<name>A0ABU1AB92_9LACO</name>
<dbReference type="PANTHER" id="PTHR30204:SF82">
    <property type="entry name" value="TRANSCRIPTIONAL REGULATOR, MERR FAMILY"/>
    <property type="match status" value="1"/>
</dbReference>
<dbReference type="PROSITE" id="PS50937">
    <property type="entry name" value="HTH_MERR_2"/>
    <property type="match status" value="1"/>
</dbReference>
<evidence type="ECO:0000256" key="1">
    <source>
        <dbReference type="ARBA" id="ARBA00023125"/>
    </source>
</evidence>
<dbReference type="InterPro" id="IPR000551">
    <property type="entry name" value="MerR-type_HTH_dom"/>
</dbReference>